<dbReference type="Proteomes" id="UP000823892">
    <property type="component" value="Unassembled WGS sequence"/>
</dbReference>
<proteinExistence type="predicted"/>
<name>A0A9D2TWU5_9FIRM</name>
<reference evidence="1" key="1">
    <citation type="journal article" date="2021" name="PeerJ">
        <title>Extensive microbial diversity within the chicken gut microbiome revealed by metagenomics and culture.</title>
        <authorList>
            <person name="Gilroy R."/>
            <person name="Ravi A."/>
            <person name="Getino M."/>
            <person name="Pursley I."/>
            <person name="Horton D.L."/>
            <person name="Alikhan N.F."/>
            <person name="Baker D."/>
            <person name="Gharbi K."/>
            <person name="Hall N."/>
            <person name="Watson M."/>
            <person name="Adriaenssens E.M."/>
            <person name="Foster-Nyarko E."/>
            <person name="Jarju S."/>
            <person name="Secka A."/>
            <person name="Antonio M."/>
            <person name="Oren A."/>
            <person name="Chaudhuri R.R."/>
            <person name="La Ragione R."/>
            <person name="Hildebrand F."/>
            <person name="Pallen M.J."/>
        </authorList>
    </citation>
    <scope>NUCLEOTIDE SEQUENCE</scope>
    <source>
        <strain evidence="1">ChiBcec6-4105</strain>
    </source>
</reference>
<organism evidence="1 2">
    <name type="scientific">Candidatus Blautia avicola</name>
    <dbReference type="NCBI Taxonomy" id="2838483"/>
    <lineage>
        <taxon>Bacteria</taxon>
        <taxon>Bacillati</taxon>
        <taxon>Bacillota</taxon>
        <taxon>Clostridia</taxon>
        <taxon>Lachnospirales</taxon>
        <taxon>Lachnospiraceae</taxon>
        <taxon>Blautia</taxon>
    </lineage>
</organism>
<evidence type="ECO:0000313" key="2">
    <source>
        <dbReference type="Proteomes" id="UP000823892"/>
    </source>
</evidence>
<sequence>MKNQREISFLLENICILPETEQTKIHKDFSVPALRAKERGNLLICVTKEISKSEMERIHQKAALLHVTLNDIFITAYARVIARIQNIDVVVLPCPADLRKFYPGSKYLTVANMTGIYRRITVENPLKYEFTSTLQQLHIEMLLQK</sequence>
<reference evidence="1" key="2">
    <citation type="submission" date="2021-04" db="EMBL/GenBank/DDBJ databases">
        <authorList>
            <person name="Gilroy R."/>
        </authorList>
    </citation>
    <scope>NUCLEOTIDE SEQUENCE</scope>
    <source>
        <strain evidence="1">ChiBcec6-4105</strain>
    </source>
</reference>
<accession>A0A9D2TWU5</accession>
<evidence type="ECO:0000313" key="1">
    <source>
        <dbReference type="EMBL" id="HJD28019.1"/>
    </source>
</evidence>
<dbReference type="SUPFAM" id="SSF52777">
    <property type="entry name" value="CoA-dependent acyltransferases"/>
    <property type="match status" value="1"/>
</dbReference>
<dbReference type="EMBL" id="DWUY01000074">
    <property type="protein sequence ID" value="HJD28019.1"/>
    <property type="molecule type" value="Genomic_DNA"/>
</dbReference>
<gene>
    <name evidence="1" type="ORF">H9914_03355</name>
</gene>
<comment type="caution">
    <text evidence="1">The sequence shown here is derived from an EMBL/GenBank/DDBJ whole genome shotgun (WGS) entry which is preliminary data.</text>
</comment>
<dbReference type="Gene3D" id="3.30.559.30">
    <property type="entry name" value="Nonribosomal peptide synthetase, condensation domain"/>
    <property type="match status" value="1"/>
</dbReference>
<protein>
    <submittedName>
        <fullName evidence="1">Uncharacterized protein</fullName>
    </submittedName>
</protein>
<dbReference type="AlphaFoldDB" id="A0A9D2TWU5"/>
<feature type="non-terminal residue" evidence="1">
    <location>
        <position position="145"/>
    </location>
</feature>